<evidence type="ECO:0000256" key="1">
    <source>
        <dbReference type="ARBA" id="ARBA00001968"/>
    </source>
</evidence>
<dbReference type="GO" id="GO:0005634">
    <property type="term" value="C:nucleus"/>
    <property type="evidence" value="ECO:0007669"/>
    <property type="project" value="UniProtKB-SubCell"/>
</dbReference>
<comment type="cofactor">
    <cofactor evidence="1">
        <name>a divalent metal cation</name>
        <dbReference type="ChEBI" id="CHEBI:60240"/>
    </cofactor>
</comment>
<dbReference type="AlphaFoldDB" id="A0AAV4JG64"/>
<keyword evidence="10" id="KW-1185">Reference proteome</keyword>
<gene>
    <name evidence="9" type="ORF">ElyMa_003311200</name>
</gene>
<feature type="domain" description="DDE Tnp4" evidence="8">
    <location>
        <begin position="22"/>
        <end position="186"/>
    </location>
</feature>
<protein>
    <submittedName>
        <fullName evidence="9">Protein ANTAGONIST OF LIKE HETEROCHROMATIN PROTEIN 1</fullName>
    </submittedName>
</protein>
<comment type="subcellular location">
    <subcellularLocation>
        <location evidence="2">Nucleus</location>
    </subcellularLocation>
</comment>
<dbReference type="GO" id="GO:0016787">
    <property type="term" value="F:hydrolase activity"/>
    <property type="evidence" value="ECO:0007669"/>
    <property type="project" value="UniProtKB-KW"/>
</dbReference>
<keyword evidence="6" id="KW-0378">Hydrolase</keyword>
<dbReference type="GO" id="GO:0046872">
    <property type="term" value="F:metal ion binding"/>
    <property type="evidence" value="ECO:0007669"/>
    <property type="project" value="UniProtKB-KW"/>
</dbReference>
<evidence type="ECO:0000256" key="3">
    <source>
        <dbReference type="ARBA" id="ARBA00006958"/>
    </source>
</evidence>
<dbReference type="InterPro" id="IPR045249">
    <property type="entry name" value="HARBI1-like"/>
</dbReference>
<comment type="similarity">
    <text evidence="3">Belongs to the HARBI1 family.</text>
</comment>
<evidence type="ECO:0000259" key="8">
    <source>
        <dbReference type="Pfam" id="PF13359"/>
    </source>
</evidence>
<name>A0AAV4JG64_9GAST</name>
<evidence type="ECO:0000256" key="6">
    <source>
        <dbReference type="ARBA" id="ARBA00022801"/>
    </source>
</evidence>
<evidence type="ECO:0000256" key="2">
    <source>
        <dbReference type="ARBA" id="ARBA00004123"/>
    </source>
</evidence>
<evidence type="ECO:0000256" key="5">
    <source>
        <dbReference type="ARBA" id="ARBA00022723"/>
    </source>
</evidence>
<evidence type="ECO:0000313" key="9">
    <source>
        <dbReference type="EMBL" id="GFS20366.1"/>
    </source>
</evidence>
<keyword evidence="7" id="KW-0539">Nucleus</keyword>
<keyword evidence="5" id="KW-0479">Metal-binding</keyword>
<dbReference type="GO" id="GO:0004518">
    <property type="term" value="F:nuclease activity"/>
    <property type="evidence" value="ECO:0007669"/>
    <property type="project" value="UniProtKB-KW"/>
</dbReference>
<evidence type="ECO:0000256" key="7">
    <source>
        <dbReference type="ARBA" id="ARBA00023242"/>
    </source>
</evidence>
<organism evidence="9 10">
    <name type="scientific">Elysia marginata</name>
    <dbReference type="NCBI Taxonomy" id="1093978"/>
    <lineage>
        <taxon>Eukaryota</taxon>
        <taxon>Metazoa</taxon>
        <taxon>Spiralia</taxon>
        <taxon>Lophotrochozoa</taxon>
        <taxon>Mollusca</taxon>
        <taxon>Gastropoda</taxon>
        <taxon>Heterobranchia</taxon>
        <taxon>Euthyneura</taxon>
        <taxon>Panpulmonata</taxon>
        <taxon>Sacoglossa</taxon>
        <taxon>Placobranchoidea</taxon>
        <taxon>Plakobranchidae</taxon>
        <taxon>Elysia</taxon>
    </lineage>
</organism>
<dbReference type="Proteomes" id="UP000762676">
    <property type="component" value="Unassembled WGS sequence"/>
</dbReference>
<sequence length="256" mass="29011">MWEEKARRFGELWDFKYCLGAIDGKHVRVQCPPSSGSLFYNYKSFYSLQLQAVVDAGLMFTAINVGDFGMNSDGSVFKNSTFGELLLNNKLDLPVPISIGLSSTKTPYCFVADEAYPSEDNLMRPYGGRNLDNPKRIFNQRLSRSRKCVQCAFGILKAKWEIFQRPLKLNVKNSITIIKASCVLHNFVRVRDGKYKDSPTSLGKNSSSPRQPVLINIEAISQTGRRSDTATQIRENFKNFFINENPVDWINKLVSV</sequence>
<dbReference type="Pfam" id="PF13359">
    <property type="entry name" value="DDE_Tnp_4"/>
    <property type="match status" value="1"/>
</dbReference>
<evidence type="ECO:0000313" key="10">
    <source>
        <dbReference type="Proteomes" id="UP000762676"/>
    </source>
</evidence>
<evidence type="ECO:0000256" key="4">
    <source>
        <dbReference type="ARBA" id="ARBA00022722"/>
    </source>
</evidence>
<reference evidence="9 10" key="1">
    <citation type="journal article" date="2021" name="Elife">
        <title>Chloroplast acquisition without the gene transfer in kleptoplastic sea slugs, Plakobranchus ocellatus.</title>
        <authorList>
            <person name="Maeda T."/>
            <person name="Takahashi S."/>
            <person name="Yoshida T."/>
            <person name="Shimamura S."/>
            <person name="Takaki Y."/>
            <person name="Nagai Y."/>
            <person name="Toyoda A."/>
            <person name="Suzuki Y."/>
            <person name="Arimoto A."/>
            <person name="Ishii H."/>
            <person name="Satoh N."/>
            <person name="Nishiyama T."/>
            <person name="Hasebe M."/>
            <person name="Maruyama T."/>
            <person name="Minagawa J."/>
            <person name="Obokata J."/>
            <person name="Shigenobu S."/>
        </authorList>
    </citation>
    <scope>NUCLEOTIDE SEQUENCE [LARGE SCALE GENOMIC DNA]</scope>
</reference>
<dbReference type="PANTHER" id="PTHR22930">
    <property type="match status" value="1"/>
</dbReference>
<dbReference type="InterPro" id="IPR027806">
    <property type="entry name" value="HARBI1_dom"/>
</dbReference>
<dbReference type="EMBL" id="BMAT01006810">
    <property type="protein sequence ID" value="GFS20366.1"/>
    <property type="molecule type" value="Genomic_DNA"/>
</dbReference>
<proteinExistence type="inferred from homology"/>
<dbReference type="PANTHER" id="PTHR22930:SF269">
    <property type="entry name" value="NUCLEASE HARBI1-LIKE PROTEIN"/>
    <property type="match status" value="1"/>
</dbReference>
<keyword evidence="4" id="KW-0540">Nuclease</keyword>
<comment type="caution">
    <text evidence="9">The sequence shown here is derived from an EMBL/GenBank/DDBJ whole genome shotgun (WGS) entry which is preliminary data.</text>
</comment>
<accession>A0AAV4JG64</accession>